<accession>F8NHT9</accession>
<name>F8NHT9_SERL9</name>
<dbReference type="KEGG" id="sla:SERLADRAFT_412947"/>
<dbReference type="HOGENOM" id="CLU_004184_7_0_1"/>
<gene>
    <name evidence="2" type="ORF">SERLADRAFT_412947</name>
</gene>
<dbReference type="Proteomes" id="UP000008064">
    <property type="component" value="Unassembled WGS sequence"/>
</dbReference>
<organism>
    <name type="scientific">Serpula lacrymans var. lacrymans (strain S7.9)</name>
    <name type="common">Dry rot fungus</name>
    <dbReference type="NCBI Taxonomy" id="578457"/>
    <lineage>
        <taxon>Eukaryota</taxon>
        <taxon>Fungi</taxon>
        <taxon>Dikarya</taxon>
        <taxon>Basidiomycota</taxon>
        <taxon>Agaricomycotina</taxon>
        <taxon>Agaricomycetes</taxon>
        <taxon>Agaricomycetidae</taxon>
        <taxon>Boletales</taxon>
        <taxon>Coniophorineae</taxon>
        <taxon>Serpulaceae</taxon>
        <taxon>Serpula</taxon>
    </lineage>
</organism>
<proteinExistence type="predicted"/>
<reference evidence="2" key="1">
    <citation type="submission" date="2011-04" db="EMBL/GenBank/DDBJ databases">
        <title>Evolution of plant cell wall degrading machinery underlies the functional diversity of forest fungi.</title>
        <authorList>
            <consortium name="US DOE Joint Genome Institute (JGI-PGF)"/>
            <person name="Eastwood D.C."/>
            <person name="Floudas D."/>
            <person name="Binder M."/>
            <person name="Majcherczyk A."/>
            <person name="Schneider P."/>
            <person name="Aerts A."/>
            <person name="Asiegbu F.O."/>
            <person name="Baker S.E."/>
            <person name="Barry K."/>
            <person name="Bendiksby M."/>
            <person name="Blumentritt M."/>
            <person name="Coutinho P.M."/>
            <person name="Cullen D."/>
            <person name="Cullen D."/>
            <person name="Gathman A."/>
            <person name="Goodell B."/>
            <person name="Henrissat B."/>
            <person name="Ihrmark K."/>
            <person name="Kauserud H."/>
            <person name="Kohler A."/>
            <person name="LaButti K."/>
            <person name="Lapidus A."/>
            <person name="Lavin J.L."/>
            <person name="Lee Y.-H."/>
            <person name="Lindquist E."/>
            <person name="Lilly W."/>
            <person name="Lucas S."/>
            <person name="Morin E."/>
            <person name="Murat C."/>
            <person name="Oguiza J.A."/>
            <person name="Park J."/>
            <person name="Pisabarro A.G."/>
            <person name="Riley R."/>
            <person name="Rosling A."/>
            <person name="Salamov A."/>
            <person name="Schmidt O."/>
            <person name="Schmutz J."/>
            <person name="Skrede I."/>
            <person name="Stenlid J."/>
            <person name="Wiebenga A."/>
            <person name="Xie X."/>
            <person name="Kues U."/>
            <person name="Hibbett D.S."/>
            <person name="Hoffmeister D."/>
            <person name="Hogberg N."/>
            <person name="Martin F."/>
            <person name="Grigoriev I.V."/>
            <person name="Watkinson S.C."/>
        </authorList>
    </citation>
    <scope>NUCLEOTIDE SEQUENCE</scope>
    <source>
        <strain evidence="2">S7.9</strain>
    </source>
</reference>
<dbReference type="Pfam" id="PF26639">
    <property type="entry name" value="Het-6_barrel"/>
    <property type="match status" value="1"/>
</dbReference>
<evidence type="ECO:0000259" key="1">
    <source>
        <dbReference type="Pfam" id="PF06985"/>
    </source>
</evidence>
<dbReference type="PANTHER" id="PTHR24148:SF73">
    <property type="entry name" value="HET DOMAIN PROTEIN (AFU_ORTHOLOGUE AFUA_8G01020)"/>
    <property type="match status" value="1"/>
</dbReference>
<dbReference type="EMBL" id="GL945429">
    <property type="protein sequence ID" value="EGO29449.1"/>
    <property type="molecule type" value="Genomic_DNA"/>
</dbReference>
<dbReference type="GeneID" id="18813113"/>
<dbReference type="RefSeq" id="XP_007313691.1">
    <property type="nucleotide sequence ID" value="XM_007313629.1"/>
</dbReference>
<feature type="domain" description="Heterokaryon incompatibility" evidence="1">
    <location>
        <begin position="10"/>
        <end position="121"/>
    </location>
</feature>
<dbReference type="PANTHER" id="PTHR24148">
    <property type="entry name" value="ANKYRIN REPEAT DOMAIN-CONTAINING PROTEIN 39 HOMOLOG-RELATED"/>
    <property type="match status" value="1"/>
</dbReference>
<sequence>MSEKIFTKPSITYVAKDRSVILWADAICINQDDLDERRDQVSQMQYIYKGAQEVLIWLGEGSDLSDTALNFVLELPHLLEDAKIAGEGKKVLNDPMLRDRWMALGWLMMRPWWRRVWVTQEVAFARCARILCGLRSIPWSAMEGLLAELKHSWQWALHTDADPDVATIIRLASTSRSVFEVVTNPIAQGQPVDLSSLLKITHFFKATDPRDKIFALLGMTDKETQECVQPNNFFSWTLNNPDPRLGDAVHSRPNKVYAAGEAELAGLVANIRFNESDEMIVDGVELDSIAQMDLMMLFDLDEYSKQGDRVPTPKIVEKPKAEAVMGSAEPYIAGGSQRSAFYRSILLDCRVPYLDAESATPKRLLESRTEPVHILPKSAEEVDALLHNMSESLRLLNGRCFFTTTAGYMRIGPRTARCGDKVCVLLGSELPFVLREIESKCFRMIGECYLHGIMDGEIMEEDCLGVESDMFGLLVSDKDTEQCIYMSTQTLLLPPKFHVNCRSIRNVMGVNAPCRFNGLMVMISVSHVGYAHRRF</sequence>
<protein>
    <recommendedName>
        <fullName evidence="1">Heterokaryon incompatibility domain-containing protein</fullName>
    </recommendedName>
</protein>
<dbReference type="OrthoDB" id="5303367at2759"/>
<dbReference type="InterPro" id="IPR052895">
    <property type="entry name" value="HetReg/Transcr_Mod"/>
</dbReference>
<dbReference type="Pfam" id="PF06985">
    <property type="entry name" value="HET"/>
    <property type="match status" value="1"/>
</dbReference>
<dbReference type="InterPro" id="IPR010730">
    <property type="entry name" value="HET"/>
</dbReference>
<evidence type="ECO:0000313" key="2">
    <source>
        <dbReference type="EMBL" id="EGO29449.1"/>
    </source>
</evidence>
<dbReference type="AlphaFoldDB" id="F8NHT9"/>